<dbReference type="InterPro" id="IPR009008">
    <property type="entry name" value="Val/Leu/Ile-tRNA-synth_edit"/>
</dbReference>
<evidence type="ECO:0000256" key="4">
    <source>
        <dbReference type="ARBA" id="ARBA00022741"/>
    </source>
</evidence>
<evidence type="ECO:0000256" key="6">
    <source>
        <dbReference type="ARBA" id="ARBA00022917"/>
    </source>
</evidence>
<dbReference type="AlphaFoldDB" id="A0A564Z019"/>
<evidence type="ECO:0000256" key="7">
    <source>
        <dbReference type="ARBA" id="ARBA00023146"/>
    </source>
</evidence>
<dbReference type="InterPro" id="IPR014729">
    <property type="entry name" value="Rossmann-like_a/b/a_fold"/>
</dbReference>
<dbReference type="Pfam" id="PF00133">
    <property type="entry name" value="tRNA-synt_1"/>
    <property type="match status" value="1"/>
</dbReference>
<evidence type="ECO:0000256" key="8">
    <source>
        <dbReference type="ARBA" id="ARBA00032665"/>
    </source>
</evidence>
<keyword evidence="12" id="KW-1185">Reference proteome</keyword>
<keyword evidence="6" id="KW-0648">Protein biosynthesis</keyword>
<reference evidence="11 12" key="1">
    <citation type="submission" date="2019-07" db="EMBL/GenBank/DDBJ databases">
        <authorList>
            <person name="Jastrzebski P J."/>
            <person name="Paukszto L."/>
            <person name="Jastrzebski P J."/>
        </authorList>
    </citation>
    <scope>NUCLEOTIDE SEQUENCE [LARGE SCALE GENOMIC DNA]</scope>
    <source>
        <strain evidence="11 12">WMS-il1</strain>
    </source>
</reference>
<name>A0A564Z019_HYMDI</name>
<dbReference type="Proteomes" id="UP000321570">
    <property type="component" value="Unassembled WGS sequence"/>
</dbReference>
<dbReference type="Gene3D" id="1.10.730.20">
    <property type="match status" value="1"/>
</dbReference>
<dbReference type="PANTHER" id="PTHR42765">
    <property type="entry name" value="SOLEUCYL-TRNA SYNTHETASE"/>
    <property type="match status" value="1"/>
</dbReference>
<dbReference type="GO" id="GO:0004822">
    <property type="term" value="F:isoleucine-tRNA ligase activity"/>
    <property type="evidence" value="ECO:0007669"/>
    <property type="project" value="UniProtKB-EC"/>
</dbReference>
<feature type="domain" description="Aminoacyl-tRNA synthetase class Ia" evidence="9">
    <location>
        <begin position="46"/>
        <end position="640"/>
    </location>
</feature>
<dbReference type="InterPro" id="IPR013155">
    <property type="entry name" value="M/V/L/I-tRNA-synth_anticd-bd"/>
</dbReference>
<dbReference type="GO" id="GO:0005739">
    <property type="term" value="C:mitochondrion"/>
    <property type="evidence" value="ECO:0007669"/>
    <property type="project" value="TreeGrafter"/>
</dbReference>
<evidence type="ECO:0000256" key="2">
    <source>
        <dbReference type="ARBA" id="ARBA00013165"/>
    </source>
</evidence>
<feature type="non-terminal residue" evidence="11">
    <location>
        <position position="1"/>
    </location>
</feature>
<dbReference type="Gene3D" id="1.10.10.830">
    <property type="entry name" value="Ile-tRNA synthetase CP2 domain-like"/>
    <property type="match status" value="1"/>
</dbReference>
<dbReference type="Gene3D" id="3.90.740.10">
    <property type="entry name" value="Valyl/Leucyl/Isoleucyl-tRNA synthetase, editing domain"/>
    <property type="match status" value="1"/>
</dbReference>
<evidence type="ECO:0000256" key="3">
    <source>
        <dbReference type="ARBA" id="ARBA00022598"/>
    </source>
</evidence>
<gene>
    <name evidence="11" type="ORF">WMSIL1_LOCUS11224</name>
</gene>
<dbReference type="SUPFAM" id="SSF47323">
    <property type="entry name" value="Anticodon-binding domain of a subclass of class I aminoacyl-tRNA synthetases"/>
    <property type="match status" value="1"/>
</dbReference>
<dbReference type="GO" id="GO:0005524">
    <property type="term" value="F:ATP binding"/>
    <property type="evidence" value="ECO:0007669"/>
    <property type="project" value="UniProtKB-KW"/>
</dbReference>
<dbReference type="Gene3D" id="3.40.50.620">
    <property type="entry name" value="HUPs"/>
    <property type="match status" value="2"/>
</dbReference>
<keyword evidence="3" id="KW-0436">Ligase</keyword>
<proteinExistence type="inferred from homology"/>
<keyword evidence="4" id="KW-0547">Nucleotide-binding</keyword>
<dbReference type="EC" id="6.1.1.5" evidence="2"/>
<evidence type="ECO:0000259" key="9">
    <source>
        <dbReference type="Pfam" id="PF00133"/>
    </source>
</evidence>
<dbReference type="PANTHER" id="PTHR42765:SF1">
    <property type="entry name" value="ISOLEUCINE--TRNA LIGASE, MITOCHONDRIAL"/>
    <property type="match status" value="1"/>
</dbReference>
<dbReference type="InterPro" id="IPR050081">
    <property type="entry name" value="Ile-tRNA_ligase"/>
</dbReference>
<sequence length="980" mass="110645">FLCIYSQHRLVSYKSTLNTPVFPFPIEITAKSKNPRPVDKFGLIENADFILHDGPPYANGSIHFGHALNKILKDFIVRYQKLHGKSVSFVPGWDCHGLPIELTAIDNNFSLLPSEVRKASLKRAEDCMSDQASSFKRLNIHADWNHPYSTLDPTYQATVIRAFCDLHKKGYILREHKPIYWSKTTRSAISDSELEYNPEHESPSLYFLVELCTQPAWIPTGYRKYPAHAVIWTTTPWTIVANEAVIFSPSEEFSVLFDKKTERILIVASYFVRSLYEMPNCPPARFEVIKIVHGDRFDNYAYKHPINHHHADRPYRLMPGDFVEQNKGTGFVHCAPAHGREDFDFARRNGLPLRSLVNAETKFTAETGEGLAGLFVQDEGSAAVIKRLGDQVLALDTFQHSYPVEWRTKQPVITRLSEQWFVDTNKLEDLARSAYSKVNVFPPERKPMMQAFIEQRPFWCISRQRNWGVPIPVLYHSNKAIVDEDFIEAVADRVAKEGSEFWWDSSIPNSQLIPPSCLEKWKLSPLCADAELVRGSDIFDVWFESGLSWKAVLPENRVADVYMEGLDQFRGWFSSSLLLSVALAERAPFRDLVVHGFTTDSEGRKMSKSLGNVISPQEILDGVATGCTDVLRRWAATSALATRSAVSAKAFSAHAIAYKKLRNMFRFTLGNIHDLVEKRGRDWVLKSFMLNNGEGAALSLLDKWILSMVGQFCADCLESYYPQHRYEALIAASDQLVARISTTYFNGVKDVLYCDAAESETRKGVQQTLLLITEVLRLCLDPIFPDLSAEVDAAFDKSSIESTCVLHFAASYMKEEYAELSHAITQAGALRQAIAAKQYPEGQESSQLWSGPAANPLARLHIILEEEGAKIKGLDSLKRLNEEVEPDGTSTLGKILRCASVRFGTTTQRENCIELNLENVFSGEERSEYPSRLTGLVRLAHESTQCPRCRRYRSINKSLCERCAPLVSSVSQQQQKSTSG</sequence>
<evidence type="ECO:0000259" key="10">
    <source>
        <dbReference type="Pfam" id="PF08264"/>
    </source>
</evidence>
<comment type="similarity">
    <text evidence="1">Belongs to the class-I aminoacyl-tRNA synthetase family.</text>
</comment>
<evidence type="ECO:0000256" key="1">
    <source>
        <dbReference type="ARBA" id="ARBA00005594"/>
    </source>
</evidence>
<dbReference type="EMBL" id="CABIJS010000521">
    <property type="protein sequence ID" value="VUZ52766.1"/>
    <property type="molecule type" value="Genomic_DNA"/>
</dbReference>
<accession>A0A564Z019</accession>
<organism evidence="11 12">
    <name type="scientific">Hymenolepis diminuta</name>
    <name type="common">Rat tapeworm</name>
    <dbReference type="NCBI Taxonomy" id="6216"/>
    <lineage>
        <taxon>Eukaryota</taxon>
        <taxon>Metazoa</taxon>
        <taxon>Spiralia</taxon>
        <taxon>Lophotrochozoa</taxon>
        <taxon>Platyhelminthes</taxon>
        <taxon>Cestoda</taxon>
        <taxon>Eucestoda</taxon>
        <taxon>Cyclophyllidea</taxon>
        <taxon>Hymenolepididae</taxon>
        <taxon>Hymenolepis</taxon>
    </lineage>
</organism>
<keyword evidence="5" id="KW-0067">ATP-binding</keyword>
<dbReference type="PRINTS" id="PR00984">
    <property type="entry name" value="TRNASYNTHILE"/>
</dbReference>
<evidence type="ECO:0000256" key="5">
    <source>
        <dbReference type="ARBA" id="ARBA00022840"/>
    </source>
</evidence>
<dbReference type="InterPro" id="IPR002301">
    <property type="entry name" value="Ile-tRNA-ligase"/>
</dbReference>
<dbReference type="GO" id="GO:0032543">
    <property type="term" value="P:mitochondrial translation"/>
    <property type="evidence" value="ECO:0007669"/>
    <property type="project" value="TreeGrafter"/>
</dbReference>
<feature type="domain" description="Methionyl/Valyl/Leucyl/Isoleucyl-tRNA synthetase anticodon-binding" evidence="10">
    <location>
        <begin position="702"/>
        <end position="818"/>
    </location>
</feature>
<protein>
    <recommendedName>
        <fullName evidence="2">isoleucine--tRNA ligase</fullName>
        <ecNumber evidence="2">6.1.1.5</ecNumber>
    </recommendedName>
    <alternativeName>
        <fullName evidence="8">Isoleucyl-tRNA synthetase</fullName>
    </alternativeName>
</protein>
<dbReference type="GO" id="GO:0006428">
    <property type="term" value="P:isoleucyl-tRNA aminoacylation"/>
    <property type="evidence" value="ECO:0007669"/>
    <property type="project" value="InterPro"/>
</dbReference>
<dbReference type="InterPro" id="IPR002300">
    <property type="entry name" value="aa-tRNA-synth_Ia"/>
</dbReference>
<dbReference type="GO" id="GO:0002161">
    <property type="term" value="F:aminoacyl-tRNA deacylase activity"/>
    <property type="evidence" value="ECO:0007669"/>
    <property type="project" value="InterPro"/>
</dbReference>
<dbReference type="InterPro" id="IPR009080">
    <property type="entry name" value="tRNAsynth_Ia_anticodon-bd"/>
</dbReference>
<keyword evidence="7" id="KW-0030">Aminoacyl-tRNA synthetase</keyword>
<evidence type="ECO:0000313" key="12">
    <source>
        <dbReference type="Proteomes" id="UP000321570"/>
    </source>
</evidence>
<dbReference type="SUPFAM" id="SSF52374">
    <property type="entry name" value="Nucleotidylyl transferase"/>
    <property type="match status" value="1"/>
</dbReference>
<dbReference type="Pfam" id="PF08264">
    <property type="entry name" value="Anticodon_1"/>
    <property type="match status" value="1"/>
</dbReference>
<dbReference type="SUPFAM" id="SSF50677">
    <property type="entry name" value="ValRS/IleRS/LeuRS editing domain"/>
    <property type="match status" value="1"/>
</dbReference>
<evidence type="ECO:0000313" key="11">
    <source>
        <dbReference type="EMBL" id="VUZ52766.1"/>
    </source>
</evidence>